<evidence type="ECO:0000313" key="3">
    <source>
        <dbReference type="Proteomes" id="UP000054196"/>
    </source>
</evidence>
<dbReference type="AlphaFoldDB" id="R7S450"/>
<sequence>METFARKAGLKVFEKHLEQYKPADPLYEYYTDKKGRQKRRKRELPPGLSKRDARILKSVKRRAHYLDKGFKLCGFQFGWTFVIGIIPGAGDIADATLNYVLVLRKCQQADLPSWLMRKMLVNNLVSAGVGLVPLVGDVVLAQWKANSRNALLLEEFLRIRGEEFLAQQASPNRPNASTHAAVVRPGAGLQPGETIPHPDPKTDAIPADKVPAADRAAIAGKEAAVDRGTGQAATTDSTAATEGVGAGVQPSSSSGSWWKGKGKGKEKEKAAAKPGDKGKFVEHVNR</sequence>
<gene>
    <name evidence="2" type="ORF">PUNSTDRAFT_123065</name>
</gene>
<dbReference type="eggNOG" id="ENOG502S45T">
    <property type="taxonomic scope" value="Eukaryota"/>
</dbReference>
<protein>
    <submittedName>
        <fullName evidence="2">Uncharacterized protein</fullName>
    </submittedName>
</protein>
<feature type="compositionally biased region" description="Low complexity" evidence="1">
    <location>
        <begin position="247"/>
        <end position="259"/>
    </location>
</feature>
<dbReference type="Proteomes" id="UP000054196">
    <property type="component" value="Unassembled WGS sequence"/>
</dbReference>
<dbReference type="RefSeq" id="XP_007388805.1">
    <property type="nucleotide sequence ID" value="XM_007388743.1"/>
</dbReference>
<dbReference type="GeneID" id="18877618"/>
<accession>R7S450</accession>
<organism evidence="2 3">
    <name type="scientific">Punctularia strigosozonata (strain HHB-11173)</name>
    <name type="common">White-rot fungus</name>
    <dbReference type="NCBI Taxonomy" id="741275"/>
    <lineage>
        <taxon>Eukaryota</taxon>
        <taxon>Fungi</taxon>
        <taxon>Dikarya</taxon>
        <taxon>Basidiomycota</taxon>
        <taxon>Agaricomycotina</taxon>
        <taxon>Agaricomycetes</taxon>
        <taxon>Corticiales</taxon>
        <taxon>Punctulariaceae</taxon>
        <taxon>Punctularia</taxon>
    </lineage>
</organism>
<evidence type="ECO:0000313" key="2">
    <source>
        <dbReference type="EMBL" id="EIN04016.1"/>
    </source>
</evidence>
<name>R7S450_PUNST</name>
<evidence type="ECO:0000256" key="1">
    <source>
        <dbReference type="SAM" id="MobiDB-lite"/>
    </source>
</evidence>
<dbReference type="OrthoDB" id="2103474at2759"/>
<reference evidence="3" key="1">
    <citation type="journal article" date="2012" name="Science">
        <title>The Paleozoic origin of enzymatic lignin decomposition reconstructed from 31 fungal genomes.</title>
        <authorList>
            <person name="Floudas D."/>
            <person name="Binder M."/>
            <person name="Riley R."/>
            <person name="Barry K."/>
            <person name="Blanchette R.A."/>
            <person name="Henrissat B."/>
            <person name="Martinez A.T."/>
            <person name="Otillar R."/>
            <person name="Spatafora J.W."/>
            <person name="Yadav J.S."/>
            <person name="Aerts A."/>
            <person name="Benoit I."/>
            <person name="Boyd A."/>
            <person name="Carlson A."/>
            <person name="Copeland A."/>
            <person name="Coutinho P.M."/>
            <person name="de Vries R.P."/>
            <person name="Ferreira P."/>
            <person name="Findley K."/>
            <person name="Foster B."/>
            <person name="Gaskell J."/>
            <person name="Glotzer D."/>
            <person name="Gorecki P."/>
            <person name="Heitman J."/>
            <person name="Hesse C."/>
            <person name="Hori C."/>
            <person name="Igarashi K."/>
            <person name="Jurgens J.A."/>
            <person name="Kallen N."/>
            <person name="Kersten P."/>
            <person name="Kohler A."/>
            <person name="Kuees U."/>
            <person name="Kumar T.K.A."/>
            <person name="Kuo A."/>
            <person name="LaButti K."/>
            <person name="Larrondo L.F."/>
            <person name="Lindquist E."/>
            <person name="Ling A."/>
            <person name="Lombard V."/>
            <person name="Lucas S."/>
            <person name="Lundell T."/>
            <person name="Martin R."/>
            <person name="McLaughlin D.J."/>
            <person name="Morgenstern I."/>
            <person name="Morin E."/>
            <person name="Murat C."/>
            <person name="Nagy L.G."/>
            <person name="Nolan M."/>
            <person name="Ohm R.A."/>
            <person name="Patyshakuliyeva A."/>
            <person name="Rokas A."/>
            <person name="Ruiz-Duenas F.J."/>
            <person name="Sabat G."/>
            <person name="Salamov A."/>
            <person name="Samejima M."/>
            <person name="Schmutz J."/>
            <person name="Slot J.C."/>
            <person name="St John F."/>
            <person name="Stenlid J."/>
            <person name="Sun H."/>
            <person name="Sun S."/>
            <person name="Syed K."/>
            <person name="Tsang A."/>
            <person name="Wiebenga A."/>
            <person name="Young D."/>
            <person name="Pisabarro A."/>
            <person name="Eastwood D.C."/>
            <person name="Martin F."/>
            <person name="Cullen D."/>
            <person name="Grigoriev I.V."/>
            <person name="Hibbett D.S."/>
        </authorList>
    </citation>
    <scope>NUCLEOTIDE SEQUENCE [LARGE SCALE GENOMIC DNA]</scope>
    <source>
        <strain evidence="3">HHB-11173 SS5</strain>
    </source>
</reference>
<dbReference type="InterPro" id="IPR025187">
    <property type="entry name" value="DUF4112"/>
</dbReference>
<dbReference type="EMBL" id="JH687557">
    <property type="protein sequence ID" value="EIN04016.1"/>
    <property type="molecule type" value="Genomic_DNA"/>
</dbReference>
<dbReference type="KEGG" id="psq:PUNSTDRAFT_123065"/>
<keyword evidence="3" id="KW-1185">Reference proteome</keyword>
<feature type="compositionally biased region" description="Polar residues" evidence="1">
    <location>
        <begin position="231"/>
        <end position="240"/>
    </location>
</feature>
<dbReference type="HOGENOM" id="CLU_067862_2_1_1"/>
<dbReference type="PANTHER" id="PTHR35519:SF2">
    <property type="entry name" value="PH DOMAIN PROTEIN"/>
    <property type="match status" value="1"/>
</dbReference>
<dbReference type="Pfam" id="PF13430">
    <property type="entry name" value="DUF4112"/>
    <property type="match status" value="1"/>
</dbReference>
<feature type="region of interest" description="Disordered" evidence="1">
    <location>
        <begin position="221"/>
        <end position="286"/>
    </location>
</feature>
<feature type="compositionally biased region" description="Basic and acidic residues" evidence="1">
    <location>
        <begin position="263"/>
        <end position="286"/>
    </location>
</feature>
<proteinExistence type="predicted"/>
<dbReference type="PANTHER" id="PTHR35519">
    <property type="entry name" value="MEMBRANE PROTEINS"/>
    <property type="match status" value="1"/>
</dbReference>